<comment type="caution">
    <text evidence="8">The sequence shown here is derived from an EMBL/GenBank/DDBJ whole genome shotgun (WGS) entry which is preliminary data.</text>
</comment>
<feature type="domain" description="Cytochrome c" evidence="7">
    <location>
        <begin position="40"/>
        <end position="117"/>
    </location>
</feature>
<dbReference type="InterPro" id="IPR051811">
    <property type="entry name" value="Cytochrome_c550/c551-like"/>
</dbReference>
<dbReference type="SUPFAM" id="SSF46626">
    <property type="entry name" value="Cytochrome c"/>
    <property type="match status" value="1"/>
</dbReference>
<keyword evidence="4" id="KW-0249">Electron transport</keyword>
<dbReference type="Pfam" id="PF13442">
    <property type="entry name" value="Cytochrome_CBB3"/>
    <property type="match status" value="1"/>
</dbReference>
<evidence type="ECO:0000256" key="4">
    <source>
        <dbReference type="ARBA" id="ARBA00022982"/>
    </source>
</evidence>
<protein>
    <submittedName>
        <fullName evidence="8">Cytochrome c</fullName>
    </submittedName>
</protein>
<reference evidence="8 9" key="1">
    <citation type="submission" date="2019-07" db="EMBL/GenBank/DDBJ databases">
        <authorList>
            <person name="Kim J."/>
        </authorList>
    </citation>
    <scope>NUCLEOTIDE SEQUENCE [LARGE SCALE GENOMIC DNA]</scope>
    <source>
        <strain evidence="8 9">JC52</strain>
    </source>
</reference>
<dbReference type="InterPro" id="IPR036909">
    <property type="entry name" value="Cyt_c-like_dom_sf"/>
</dbReference>
<proteinExistence type="predicted"/>
<keyword evidence="5 6" id="KW-0408">Iron</keyword>
<dbReference type="InterPro" id="IPR009056">
    <property type="entry name" value="Cyt_c-like_dom"/>
</dbReference>
<keyword evidence="1" id="KW-0813">Transport</keyword>
<dbReference type="Gene3D" id="1.10.760.10">
    <property type="entry name" value="Cytochrome c-like domain"/>
    <property type="match status" value="1"/>
</dbReference>
<dbReference type="PANTHER" id="PTHR37823">
    <property type="entry name" value="CYTOCHROME C-553-LIKE"/>
    <property type="match status" value="1"/>
</dbReference>
<gene>
    <name evidence="8" type="ORF">FPZ49_08990</name>
</gene>
<evidence type="ECO:0000256" key="6">
    <source>
        <dbReference type="PROSITE-ProRule" id="PRU00433"/>
    </source>
</evidence>
<dbReference type="GO" id="GO:0046872">
    <property type="term" value="F:metal ion binding"/>
    <property type="evidence" value="ECO:0007669"/>
    <property type="project" value="UniProtKB-KW"/>
</dbReference>
<dbReference type="PANTHER" id="PTHR37823:SF4">
    <property type="entry name" value="MENAQUINOL-CYTOCHROME C REDUCTASE CYTOCHROME B_C SUBUNIT"/>
    <property type="match status" value="1"/>
</dbReference>
<evidence type="ECO:0000313" key="9">
    <source>
        <dbReference type="Proteomes" id="UP000317036"/>
    </source>
</evidence>
<evidence type="ECO:0000313" key="8">
    <source>
        <dbReference type="EMBL" id="TVY10327.1"/>
    </source>
</evidence>
<evidence type="ECO:0000256" key="1">
    <source>
        <dbReference type="ARBA" id="ARBA00022448"/>
    </source>
</evidence>
<evidence type="ECO:0000256" key="2">
    <source>
        <dbReference type="ARBA" id="ARBA00022617"/>
    </source>
</evidence>
<dbReference type="GO" id="GO:0009055">
    <property type="term" value="F:electron transfer activity"/>
    <property type="evidence" value="ECO:0007669"/>
    <property type="project" value="InterPro"/>
</dbReference>
<evidence type="ECO:0000256" key="5">
    <source>
        <dbReference type="ARBA" id="ARBA00023004"/>
    </source>
</evidence>
<dbReference type="AlphaFoldDB" id="A0A559KDW3"/>
<accession>A0A559KDW3</accession>
<sequence length="117" mass="12054">MLLSAALLVTLSACTPKNSAEPFGGGTKQADTAAANLMAGASDQVQATYKQRCLSCHGNSLEGKIGPKTNLQKIGARLTKEQIIAQINKGGGGMPGFAGQLKPEEIDGLAEWLAGKK</sequence>
<dbReference type="GO" id="GO:0020037">
    <property type="term" value="F:heme binding"/>
    <property type="evidence" value="ECO:0007669"/>
    <property type="project" value="InterPro"/>
</dbReference>
<dbReference type="OrthoDB" id="7933886at2"/>
<keyword evidence="9" id="KW-1185">Reference proteome</keyword>
<keyword evidence="2 6" id="KW-0349">Heme</keyword>
<dbReference type="PROSITE" id="PS51007">
    <property type="entry name" value="CYTC"/>
    <property type="match status" value="1"/>
</dbReference>
<dbReference type="Proteomes" id="UP000317036">
    <property type="component" value="Unassembled WGS sequence"/>
</dbReference>
<dbReference type="EMBL" id="VNJI01000009">
    <property type="protein sequence ID" value="TVY10327.1"/>
    <property type="molecule type" value="Genomic_DNA"/>
</dbReference>
<organism evidence="8 9">
    <name type="scientific">Paenibacillus cremeus</name>
    <dbReference type="NCBI Taxonomy" id="2163881"/>
    <lineage>
        <taxon>Bacteria</taxon>
        <taxon>Bacillati</taxon>
        <taxon>Bacillota</taxon>
        <taxon>Bacilli</taxon>
        <taxon>Bacillales</taxon>
        <taxon>Paenibacillaceae</taxon>
        <taxon>Paenibacillus</taxon>
    </lineage>
</organism>
<name>A0A559KDW3_9BACL</name>
<evidence type="ECO:0000259" key="7">
    <source>
        <dbReference type="PROSITE" id="PS51007"/>
    </source>
</evidence>
<keyword evidence="3 6" id="KW-0479">Metal-binding</keyword>
<evidence type="ECO:0000256" key="3">
    <source>
        <dbReference type="ARBA" id="ARBA00022723"/>
    </source>
</evidence>